<dbReference type="Proteomes" id="UP000035682">
    <property type="component" value="Unplaced"/>
</dbReference>
<accession>A0A090MVG3</accession>
<dbReference type="WormBase" id="SRAE_1000115500">
    <property type="protein sequence ID" value="SRP00600"/>
    <property type="gene ID" value="WBGene00257758"/>
</dbReference>
<dbReference type="AlphaFoldDB" id="A0A090MVG3"/>
<organism evidence="2">
    <name type="scientific">Strongyloides ratti</name>
    <name type="common">Parasitic roundworm</name>
    <dbReference type="NCBI Taxonomy" id="34506"/>
    <lineage>
        <taxon>Eukaryota</taxon>
        <taxon>Metazoa</taxon>
        <taxon>Ecdysozoa</taxon>
        <taxon>Nematoda</taxon>
        <taxon>Chromadorea</taxon>
        <taxon>Rhabditida</taxon>
        <taxon>Tylenchina</taxon>
        <taxon>Panagrolaimomorpha</taxon>
        <taxon>Strongyloidoidea</taxon>
        <taxon>Strongyloididae</taxon>
        <taxon>Strongyloides</taxon>
    </lineage>
</organism>
<sequence length="181" mass="20821">MSFLFSEISVDESIEKTEKETLNYLRKLSNLQDLPPTLRSQLANNAKSLSKNVHGSHRNTATKFHCTKCSLILTSQLTIVKITKRSRKKKLCEMKCKGCGAVFYNNFSKISKNKELLEVKLNEKEDKKNKVIDEPKNQQIIKPKVNIKPKKKLSKLQLMLQEQIELDKSSQISTFFDSFAL</sequence>
<reference evidence="4" key="2">
    <citation type="submission" date="2020-12" db="UniProtKB">
        <authorList>
            <consortium name="WormBaseParasite"/>
        </authorList>
    </citation>
    <scope>IDENTIFICATION</scope>
</reference>
<dbReference type="CTD" id="36375253"/>
<dbReference type="WBParaSite" id="SRAE_1000115500.1">
    <property type="protein sequence ID" value="SRAE_1000115500.1"/>
    <property type="gene ID" value="WBGene00257758"/>
</dbReference>
<keyword evidence="1" id="KW-0175">Coiled coil</keyword>
<keyword evidence="3" id="KW-1185">Reference proteome</keyword>
<evidence type="ECO:0000256" key="1">
    <source>
        <dbReference type="SAM" id="Coils"/>
    </source>
</evidence>
<gene>
    <name evidence="2 4 5" type="ORF">SRAE_1000115500</name>
</gene>
<feature type="coiled-coil region" evidence="1">
    <location>
        <begin position="107"/>
        <end position="134"/>
    </location>
</feature>
<name>A0A090MVG3_STRRB</name>
<evidence type="ECO:0000313" key="5">
    <source>
        <dbReference type="WormBase" id="SRAE_1000115500"/>
    </source>
</evidence>
<dbReference type="GeneID" id="36375253"/>
<proteinExistence type="predicted"/>
<protein>
    <submittedName>
        <fullName evidence="2 4">RNAse P, Rpr2/Rpp21 subunit family-containing protein</fullName>
    </submittedName>
</protein>
<reference evidence="2 3" key="1">
    <citation type="submission" date="2014-09" db="EMBL/GenBank/DDBJ databases">
        <authorList>
            <person name="Martin A.A."/>
        </authorList>
    </citation>
    <scope>NUCLEOTIDE SEQUENCE</scope>
    <source>
        <strain evidence="3">ED321</strain>
        <strain evidence="2">ED321 Heterogonic</strain>
    </source>
</reference>
<evidence type="ECO:0000313" key="3">
    <source>
        <dbReference type="Proteomes" id="UP000035682"/>
    </source>
</evidence>
<dbReference type="EMBL" id="LN609528">
    <property type="protein sequence ID" value="CEF62888.1"/>
    <property type="molecule type" value="Genomic_DNA"/>
</dbReference>
<evidence type="ECO:0000313" key="4">
    <source>
        <dbReference type="WBParaSite" id="SRAE_1000115500.1"/>
    </source>
</evidence>
<evidence type="ECO:0000313" key="2">
    <source>
        <dbReference type="EMBL" id="CEF62888.1"/>
    </source>
</evidence>
<dbReference type="RefSeq" id="XP_024502090.1">
    <property type="nucleotide sequence ID" value="XM_024648076.1"/>
</dbReference>